<accession>A0A938X4K8</accession>
<name>A0A938X4K8_9FIRM</name>
<comment type="caution">
    <text evidence="1">The sequence shown here is derived from an EMBL/GenBank/DDBJ whole genome shotgun (WGS) entry which is preliminary data.</text>
</comment>
<proteinExistence type="predicted"/>
<evidence type="ECO:0000313" key="1">
    <source>
        <dbReference type="EMBL" id="MBM6920642.1"/>
    </source>
</evidence>
<gene>
    <name evidence="1" type="ORF">H6A12_05665</name>
</gene>
<organism evidence="1 2">
    <name type="scientific">Merdimmobilis hominis</name>
    <dbReference type="NCBI Taxonomy" id="2897707"/>
    <lineage>
        <taxon>Bacteria</taxon>
        <taxon>Bacillati</taxon>
        <taxon>Bacillota</taxon>
        <taxon>Clostridia</taxon>
        <taxon>Eubacteriales</taxon>
        <taxon>Oscillospiraceae</taxon>
        <taxon>Merdimmobilis</taxon>
    </lineage>
</organism>
<evidence type="ECO:0000313" key="2">
    <source>
        <dbReference type="Proteomes" id="UP000774750"/>
    </source>
</evidence>
<dbReference type="EMBL" id="JACJKY010000007">
    <property type="protein sequence ID" value="MBM6920642.1"/>
    <property type="molecule type" value="Genomic_DNA"/>
</dbReference>
<sequence>MEKTTIQINKYADRFLIGNVNFKFASDKAYADMARRTLRIDVGSELRSNLKSEATRVLKECIENLKNMKAISQCSFQSWHKESCNKLIDCYKPYLFYYGQSQKWLNMLLKYLYVYDVEEYQCLFSQKLIEVMDMPIDFKVIKNFHNQYNIKWPNSGWSKWNENTYRSYQESIRKALIQDKTLTEDEKIPFYWELIHWSDLD</sequence>
<dbReference type="AlphaFoldDB" id="A0A938X4K8"/>
<dbReference type="RefSeq" id="WP_204445731.1">
    <property type="nucleotide sequence ID" value="NZ_JACJKY010000007.1"/>
</dbReference>
<keyword evidence="2" id="KW-1185">Reference proteome</keyword>
<dbReference type="Proteomes" id="UP000774750">
    <property type="component" value="Unassembled WGS sequence"/>
</dbReference>
<reference evidence="1" key="1">
    <citation type="submission" date="2020-08" db="EMBL/GenBank/DDBJ databases">
        <authorList>
            <person name="Cejkova D."/>
            <person name="Kubasova T."/>
            <person name="Jahodarova E."/>
            <person name="Rychlik I."/>
        </authorList>
    </citation>
    <scope>NUCLEOTIDE SEQUENCE</scope>
    <source>
        <strain evidence="1">An559</strain>
    </source>
</reference>
<reference evidence="1" key="2">
    <citation type="journal article" date="2021" name="Sci. Rep.">
        <title>The distribution of antibiotic resistance genes in chicken gut microbiota commensals.</title>
        <authorList>
            <person name="Juricova H."/>
            <person name="Matiasovicova J."/>
            <person name="Kubasova T."/>
            <person name="Cejkova D."/>
            <person name="Rychlik I."/>
        </authorList>
    </citation>
    <scope>NUCLEOTIDE SEQUENCE</scope>
    <source>
        <strain evidence="1">An559</strain>
    </source>
</reference>
<protein>
    <submittedName>
        <fullName evidence="1">Uncharacterized protein</fullName>
    </submittedName>
</protein>